<evidence type="ECO:0000313" key="1">
    <source>
        <dbReference type="EMBL" id="EIK81870.1"/>
    </source>
</evidence>
<accession>I4LY30</accession>
<gene>
    <name evidence="1" type="ORF">CGSMWGv1400E_01687</name>
</gene>
<dbReference type="Proteomes" id="UP000004884">
    <property type="component" value="Unassembled WGS sequence"/>
</dbReference>
<dbReference type="PATRIC" id="fig|698956.3.peg.331"/>
<dbReference type="EMBL" id="ADER01000008">
    <property type="protein sequence ID" value="EIK81870.1"/>
    <property type="molecule type" value="Genomic_DNA"/>
</dbReference>
<sequence>QKQERLPVFVYVLGQMGNKSRNDCPCLFTYWVKWETKAGSYSVFASKAV</sequence>
<organism evidence="1 2">
    <name type="scientific">Gardnerella vaginalis 1400E</name>
    <dbReference type="NCBI Taxonomy" id="698956"/>
    <lineage>
        <taxon>Bacteria</taxon>
        <taxon>Bacillati</taxon>
        <taxon>Actinomycetota</taxon>
        <taxon>Actinomycetes</taxon>
        <taxon>Bifidobacteriales</taxon>
        <taxon>Bifidobacteriaceae</taxon>
        <taxon>Gardnerella</taxon>
    </lineage>
</organism>
<name>I4LY30_GARVA</name>
<evidence type="ECO:0000313" key="2">
    <source>
        <dbReference type="Proteomes" id="UP000004884"/>
    </source>
</evidence>
<feature type="non-terminal residue" evidence="1">
    <location>
        <position position="1"/>
    </location>
</feature>
<reference evidence="1 2" key="1">
    <citation type="journal article" date="2012" name="J. Bacteriol.">
        <title>Comparative Genomic Analyses of 17 Clinical Isolates of Gardnerella vaginalis Provide Evidence of Multiple Genetically Isolated Clades Consistent with Subspeciation into Genovars.</title>
        <authorList>
            <person name="Ahmed A."/>
            <person name="Earl J."/>
            <person name="Retchless A."/>
            <person name="Hillier S."/>
            <person name="Rabe L."/>
            <person name="Cherpes T."/>
            <person name="Powell E."/>
            <person name="Janto B."/>
            <person name="Eutsey R."/>
            <person name="Hiller N.L."/>
            <person name="Boissy R."/>
            <person name="Dahlgreen M."/>
            <person name="Hall B."/>
            <person name="Costerton J."/>
            <person name="Post J.C."/>
            <person name="Hu F."/>
            <person name="Ehrlich G."/>
        </authorList>
    </citation>
    <scope>NUCLEOTIDE SEQUENCE [LARGE SCALE GENOMIC DNA]</scope>
    <source>
        <strain evidence="1 2">1400E</strain>
    </source>
</reference>
<comment type="caution">
    <text evidence="1">The sequence shown here is derived from an EMBL/GenBank/DDBJ whole genome shotgun (WGS) entry which is preliminary data.</text>
</comment>
<protein>
    <submittedName>
        <fullName evidence="1">Uncharacterized protein</fullName>
    </submittedName>
</protein>
<dbReference type="AlphaFoldDB" id="I4LY30"/>
<proteinExistence type="predicted"/>